<feature type="region of interest" description="Disordered" evidence="1">
    <location>
        <begin position="258"/>
        <end position="300"/>
    </location>
</feature>
<protein>
    <submittedName>
        <fullName evidence="2">Uncharacterized protein</fullName>
    </submittedName>
</protein>
<accession>A0AAD8WM80</accession>
<organism evidence="2 3">
    <name type="scientific">Lolium multiflorum</name>
    <name type="common">Italian ryegrass</name>
    <name type="synonym">Lolium perenne subsp. multiflorum</name>
    <dbReference type="NCBI Taxonomy" id="4521"/>
    <lineage>
        <taxon>Eukaryota</taxon>
        <taxon>Viridiplantae</taxon>
        <taxon>Streptophyta</taxon>
        <taxon>Embryophyta</taxon>
        <taxon>Tracheophyta</taxon>
        <taxon>Spermatophyta</taxon>
        <taxon>Magnoliopsida</taxon>
        <taxon>Liliopsida</taxon>
        <taxon>Poales</taxon>
        <taxon>Poaceae</taxon>
        <taxon>BOP clade</taxon>
        <taxon>Pooideae</taxon>
        <taxon>Poodae</taxon>
        <taxon>Poeae</taxon>
        <taxon>Poeae Chloroplast Group 2 (Poeae type)</taxon>
        <taxon>Loliodinae</taxon>
        <taxon>Loliinae</taxon>
        <taxon>Lolium</taxon>
    </lineage>
</organism>
<evidence type="ECO:0000313" key="2">
    <source>
        <dbReference type="EMBL" id="KAK1667181.1"/>
    </source>
</evidence>
<gene>
    <name evidence="2" type="ORF">QYE76_055340</name>
</gene>
<proteinExistence type="predicted"/>
<feature type="compositionally biased region" description="Basic and acidic residues" evidence="1">
    <location>
        <begin position="283"/>
        <end position="292"/>
    </location>
</feature>
<evidence type="ECO:0000256" key="1">
    <source>
        <dbReference type="SAM" id="MobiDB-lite"/>
    </source>
</evidence>
<reference evidence="2" key="1">
    <citation type="submission" date="2023-07" db="EMBL/GenBank/DDBJ databases">
        <title>A chromosome-level genome assembly of Lolium multiflorum.</title>
        <authorList>
            <person name="Chen Y."/>
            <person name="Copetti D."/>
            <person name="Kolliker R."/>
            <person name="Studer B."/>
        </authorList>
    </citation>
    <scope>NUCLEOTIDE SEQUENCE</scope>
    <source>
        <strain evidence="2">02402/16</strain>
        <tissue evidence="2">Leaf</tissue>
    </source>
</reference>
<dbReference type="PANTHER" id="PTHR47127">
    <property type="entry name" value="10A19I.15"/>
    <property type="match status" value="1"/>
</dbReference>
<evidence type="ECO:0000313" key="3">
    <source>
        <dbReference type="Proteomes" id="UP001231189"/>
    </source>
</evidence>
<sequence length="325" mass="35441">MAEPPFGHFNSLGEMEELEADVDVAYPLVRIGPAIFSPFGGLGRAAFLQEPVLKAVSGQALEERPDSFSDDFSQALVCVGDSQIPSQVFDSHPFYGSKVAVTPLHVSDLVAQLATGVAARLATTKKNKNRKEVERALKTEQERNDTMKWLPFMSNFVLEKMCGLIQSGVRTDKGFKKVHISYVAKGLFDYYGVSICSTQVYNHLRKWRKRWLTISRLRDLSGSPKDAELPIANYDEMHTIFSFGLATGKYAIGSSEPLGSAAANPAPEDAETQESDTVNLDGEPDKAADAPEKVSAGKRKRGTFADDELVAFANMTVAVKDVAVG</sequence>
<dbReference type="AlphaFoldDB" id="A0AAD8WM80"/>
<comment type="caution">
    <text evidence="2">The sequence shown here is derived from an EMBL/GenBank/DDBJ whole genome shotgun (WGS) entry which is preliminary data.</text>
</comment>
<dbReference type="EMBL" id="JAUUTY010000003">
    <property type="protein sequence ID" value="KAK1667181.1"/>
    <property type="molecule type" value="Genomic_DNA"/>
</dbReference>
<dbReference type="Proteomes" id="UP001231189">
    <property type="component" value="Unassembled WGS sequence"/>
</dbReference>
<name>A0AAD8WM80_LOLMU</name>
<keyword evidence="3" id="KW-1185">Reference proteome</keyword>